<evidence type="ECO:0000256" key="8">
    <source>
        <dbReference type="ARBA" id="ARBA00023136"/>
    </source>
</evidence>
<feature type="coiled-coil region" evidence="10">
    <location>
        <begin position="1020"/>
        <end position="1098"/>
    </location>
</feature>
<accession>A0A7J6LDT8</accession>
<dbReference type="GO" id="GO:0046872">
    <property type="term" value="F:metal ion binding"/>
    <property type="evidence" value="ECO:0007669"/>
    <property type="project" value="UniProtKB-KW"/>
</dbReference>
<keyword evidence="10" id="KW-0175">Coiled coil</keyword>
<proteinExistence type="inferred from homology"/>
<dbReference type="EMBL" id="JAAPAO010000551">
    <property type="protein sequence ID" value="KAF4657271.1"/>
    <property type="molecule type" value="Genomic_DNA"/>
</dbReference>
<dbReference type="InterPro" id="IPR020617">
    <property type="entry name" value="Thiolase_C"/>
</dbReference>
<dbReference type="PANTHER" id="PTHR18919:SF156">
    <property type="entry name" value="ACETYL-COA ACETYLTRANSFERASE, MITOCHONDRIAL"/>
    <property type="match status" value="1"/>
</dbReference>
<comment type="similarity">
    <text evidence="2">Belongs to the thiolase-like superfamily. Thiolase family.</text>
</comment>
<feature type="transmembrane region" description="Helical" evidence="12">
    <location>
        <begin position="375"/>
        <end position="395"/>
    </location>
</feature>
<evidence type="ECO:0000256" key="11">
    <source>
        <dbReference type="SAM" id="MobiDB-lite"/>
    </source>
</evidence>
<dbReference type="Gene3D" id="3.40.47.10">
    <property type="match status" value="1"/>
</dbReference>
<dbReference type="NCBIfam" id="TIGR01930">
    <property type="entry name" value="AcCoA-C-Actrans"/>
    <property type="match status" value="1"/>
</dbReference>
<feature type="domain" description="Palmitoyltransferase DHHC" evidence="14">
    <location>
        <begin position="134"/>
        <end position="237"/>
    </location>
</feature>
<dbReference type="InterPro" id="IPR001594">
    <property type="entry name" value="Palmitoyltrfase_DHHC"/>
</dbReference>
<feature type="transmembrane region" description="Helical" evidence="12">
    <location>
        <begin position="248"/>
        <end position="267"/>
    </location>
</feature>
<evidence type="ECO:0000313" key="17">
    <source>
        <dbReference type="Proteomes" id="UP000591131"/>
    </source>
</evidence>
<dbReference type="InterPro" id="IPR020615">
    <property type="entry name" value="Thiolase_acyl_enz_int_AS"/>
</dbReference>
<sequence length="1142" mass="126062">MLESVIPWLYAARRRNSSFSLAVLTALGLVIHFGLVLIAILYDNEITLNYTIPCMVIAVILFITAIIEFLTTALSDPGAIPPLEVMSKASLITLQQLDYDYQREIPNQACETDESYVIHVNTCLDLETAKSLKDDIRYCTTCHIYRLEGWSHCSECGYCIRGFDHHCAVVNNCIGLRNRRPFVLFIVSCSVYMIFSFILAIYNCANYVLQESSMASIPTPWIIVCSIVAFVILAFFLARNSLPRMCQIWIGTLTLGGIAVVYLYFAISHRLPWASSGLILASIVGLVAVIPNLFLHCWLLWEGKTYKDLIRRNSGQSSSGYIFCPQYSFWRLLSNLADLALFGGLGVAGMIAELWPRDSKAHKVIRTVLPFMTSFVGRALFYIVIGMLCSGNYTYKSVRGNGIEESEGRRMMMMMLGEDDNVKVNSGFWSFFCVISGLFMISTGALTLYYAIKYKGISLTFSSRQEELSAPIMLTQPRGGGSGGSNSSVLEEEALPIPFAPFPPEGRTPTVEGTCIRIAMPTSVRALSLPRSALIVGYARTPIGSFLGRLSSFKAPQLGAHAITRALAQAKIDGDEVDQVIMGQVISAACGQAPARQAALTAKLPSSTQVMSVNKVCSSGMKAVSLAASSIAIGEADVIVAGGMESMSNVPHALTEARSGGYKYGHGQLVDLVLKDGLWDVYNDIHMGKCAEKTVKEFGITREEQDDYAIQSYQRAAAAWSRGKMKNEAFPVEVPPAIKGGEPKIFYSDEEYTNLKIERVAAVRPAFIKDGTITAANASKLNDGAAALVLVSEEFSREQGLTPLARIVSWADFEQDPIDFSISPAGAARIALQRAGMTPKGVDVWEINEAFSSVAIANMKLLDLDPSKVNVDGGAVALGHPIGASGARLLAKESRKRSELDAQLLANRIALLKQEEEKAWKKIQETRKKAYQINTLRAENEAKMLAKEEVYKKKWEATRASQAKNAYMKDKARQQREASKKAMLETKRHLVREGREEQVQLQRQREEKWMKEMGVNSNKANAIRSQRDNAKKKIEEEKLRKLENYRVDYENKVNQEETLRSRTEALVAAMEKEEMELIQRLQNTQNIQRSAYQELENALGKSARTGGSTMASSRLIEKGSNNSGEIKGASSIGKSEVKDPAA</sequence>
<evidence type="ECO:0000256" key="7">
    <source>
        <dbReference type="ARBA" id="ARBA00022989"/>
    </source>
</evidence>
<keyword evidence="8 12" id="KW-0472">Membrane</keyword>
<dbReference type="SUPFAM" id="SSF53901">
    <property type="entry name" value="Thiolase-like"/>
    <property type="match status" value="2"/>
</dbReference>
<evidence type="ECO:0000259" key="15">
    <source>
        <dbReference type="Pfam" id="PF02803"/>
    </source>
</evidence>
<evidence type="ECO:0000256" key="4">
    <source>
        <dbReference type="ARBA" id="ARBA00022692"/>
    </source>
</evidence>
<dbReference type="InterPro" id="IPR020613">
    <property type="entry name" value="Thiolase_CS"/>
</dbReference>
<dbReference type="PROSITE" id="PS00098">
    <property type="entry name" value="THIOLASE_1"/>
    <property type="match status" value="1"/>
</dbReference>
<evidence type="ECO:0000259" key="14">
    <source>
        <dbReference type="Pfam" id="PF01529"/>
    </source>
</evidence>
<dbReference type="GO" id="GO:0016020">
    <property type="term" value="C:membrane"/>
    <property type="evidence" value="ECO:0007669"/>
    <property type="project" value="UniProtKB-SubCell"/>
</dbReference>
<keyword evidence="7 12" id="KW-1133">Transmembrane helix</keyword>
<dbReference type="GO" id="GO:0016409">
    <property type="term" value="F:palmitoyltransferase activity"/>
    <property type="evidence" value="ECO:0007669"/>
    <property type="project" value="InterPro"/>
</dbReference>
<dbReference type="InterPro" id="IPR002155">
    <property type="entry name" value="Thiolase"/>
</dbReference>
<dbReference type="Pfam" id="PF00108">
    <property type="entry name" value="Thiolase_N"/>
    <property type="match status" value="1"/>
</dbReference>
<gene>
    <name evidence="16" type="ORF">FOL47_008533</name>
</gene>
<feature type="transmembrane region" description="Helical" evidence="12">
    <location>
        <begin position="279"/>
        <end position="301"/>
    </location>
</feature>
<dbReference type="InterPro" id="IPR016039">
    <property type="entry name" value="Thiolase-like"/>
</dbReference>
<comment type="subcellular location">
    <subcellularLocation>
        <location evidence="1">Membrane</location>
        <topology evidence="1">Multi-pass membrane protein</topology>
    </subcellularLocation>
</comment>
<dbReference type="Pfam" id="PF01529">
    <property type="entry name" value="DHHC"/>
    <property type="match status" value="1"/>
</dbReference>
<evidence type="ECO:0000256" key="6">
    <source>
        <dbReference type="ARBA" id="ARBA00022958"/>
    </source>
</evidence>
<organism evidence="16 17">
    <name type="scientific">Perkinsus chesapeaki</name>
    <name type="common">Clam parasite</name>
    <name type="synonym">Perkinsus andrewsi</name>
    <dbReference type="NCBI Taxonomy" id="330153"/>
    <lineage>
        <taxon>Eukaryota</taxon>
        <taxon>Sar</taxon>
        <taxon>Alveolata</taxon>
        <taxon>Perkinsozoa</taxon>
        <taxon>Perkinsea</taxon>
        <taxon>Perkinsida</taxon>
        <taxon>Perkinsidae</taxon>
        <taxon>Perkinsus</taxon>
    </lineage>
</organism>
<protein>
    <recommendedName>
        <fullName evidence="18">Erg10, acetyl-CoA C-acetyltransferase</fullName>
    </recommendedName>
</protein>
<feature type="transmembrane region" description="Helical" evidence="12">
    <location>
        <begin position="21"/>
        <end position="42"/>
    </location>
</feature>
<evidence type="ECO:0000256" key="12">
    <source>
        <dbReference type="SAM" id="Phobius"/>
    </source>
</evidence>
<dbReference type="GO" id="GO:0006635">
    <property type="term" value="P:fatty acid beta-oxidation"/>
    <property type="evidence" value="ECO:0007669"/>
    <property type="project" value="TreeGrafter"/>
</dbReference>
<dbReference type="Pfam" id="PF02803">
    <property type="entry name" value="Thiolase_C"/>
    <property type="match status" value="1"/>
</dbReference>
<dbReference type="PROSITE" id="PS50216">
    <property type="entry name" value="DHHC"/>
    <property type="match status" value="1"/>
</dbReference>
<evidence type="ECO:0000256" key="9">
    <source>
        <dbReference type="ARBA" id="ARBA00023315"/>
    </source>
</evidence>
<reference evidence="16 17" key="1">
    <citation type="submission" date="2020-04" db="EMBL/GenBank/DDBJ databases">
        <title>Perkinsus chesapeaki whole genome sequence.</title>
        <authorList>
            <person name="Bogema D.R."/>
        </authorList>
    </citation>
    <scope>NUCLEOTIDE SEQUENCE [LARGE SCALE GENOMIC DNA]</scope>
    <source>
        <strain evidence="16">ATCC PRA-425</strain>
    </source>
</reference>
<feature type="transmembrane region" description="Helical" evidence="12">
    <location>
        <begin position="182"/>
        <end position="202"/>
    </location>
</feature>
<evidence type="ECO:0000256" key="5">
    <source>
        <dbReference type="ARBA" id="ARBA00022723"/>
    </source>
</evidence>
<dbReference type="PANTHER" id="PTHR18919">
    <property type="entry name" value="ACETYL-COA C-ACYLTRANSFERASE"/>
    <property type="match status" value="1"/>
</dbReference>
<keyword evidence="4 12" id="KW-0812">Transmembrane</keyword>
<keyword evidence="9" id="KW-0012">Acyltransferase</keyword>
<feature type="domain" description="Thiolase N-terminal" evidence="13">
    <location>
        <begin position="534"/>
        <end position="794"/>
    </location>
</feature>
<evidence type="ECO:0000313" key="16">
    <source>
        <dbReference type="EMBL" id="KAF4657271.1"/>
    </source>
</evidence>
<feature type="transmembrane region" description="Helical" evidence="12">
    <location>
        <begin position="336"/>
        <end position="355"/>
    </location>
</feature>
<keyword evidence="3" id="KW-0808">Transferase</keyword>
<comment type="caution">
    <text evidence="16">The sequence shown here is derived from an EMBL/GenBank/DDBJ whole genome shotgun (WGS) entry which is preliminary data.</text>
</comment>
<dbReference type="Proteomes" id="UP000591131">
    <property type="component" value="Unassembled WGS sequence"/>
</dbReference>
<dbReference type="GO" id="GO:0003985">
    <property type="term" value="F:acetyl-CoA C-acetyltransferase activity"/>
    <property type="evidence" value="ECO:0007669"/>
    <property type="project" value="TreeGrafter"/>
</dbReference>
<dbReference type="PROSITE" id="PS00737">
    <property type="entry name" value="THIOLASE_2"/>
    <property type="match status" value="1"/>
</dbReference>
<evidence type="ECO:0000256" key="10">
    <source>
        <dbReference type="SAM" id="Coils"/>
    </source>
</evidence>
<dbReference type="InterPro" id="IPR020616">
    <property type="entry name" value="Thiolase_N"/>
</dbReference>
<evidence type="ECO:0000256" key="2">
    <source>
        <dbReference type="ARBA" id="ARBA00010982"/>
    </source>
</evidence>
<feature type="region of interest" description="Disordered" evidence="11">
    <location>
        <begin position="1101"/>
        <end position="1142"/>
    </location>
</feature>
<dbReference type="GO" id="GO:0005739">
    <property type="term" value="C:mitochondrion"/>
    <property type="evidence" value="ECO:0007669"/>
    <property type="project" value="TreeGrafter"/>
</dbReference>
<keyword evidence="6" id="KW-0630">Potassium</keyword>
<dbReference type="AlphaFoldDB" id="A0A7J6LDT8"/>
<evidence type="ECO:0000259" key="13">
    <source>
        <dbReference type="Pfam" id="PF00108"/>
    </source>
</evidence>
<name>A0A7J6LDT8_PERCH</name>
<keyword evidence="5" id="KW-0479">Metal-binding</keyword>
<dbReference type="CDD" id="cd00751">
    <property type="entry name" value="thiolase"/>
    <property type="match status" value="1"/>
</dbReference>
<feature type="transmembrane region" description="Helical" evidence="12">
    <location>
        <begin position="214"/>
        <end position="236"/>
    </location>
</feature>
<evidence type="ECO:0000256" key="1">
    <source>
        <dbReference type="ARBA" id="ARBA00004141"/>
    </source>
</evidence>
<feature type="domain" description="Thiolase C-terminal" evidence="15">
    <location>
        <begin position="801"/>
        <end position="892"/>
    </location>
</feature>
<evidence type="ECO:0000256" key="3">
    <source>
        <dbReference type="ARBA" id="ARBA00022679"/>
    </source>
</evidence>
<evidence type="ECO:0008006" key="18">
    <source>
        <dbReference type="Google" id="ProtNLM"/>
    </source>
</evidence>
<dbReference type="OrthoDB" id="5404651at2759"/>
<feature type="transmembrane region" description="Helical" evidence="12">
    <location>
        <begin position="48"/>
        <end position="70"/>
    </location>
</feature>
<feature type="transmembrane region" description="Helical" evidence="12">
    <location>
        <begin position="428"/>
        <end position="452"/>
    </location>
</feature>
<keyword evidence="17" id="KW-1185">Reference proteome</keyword>